<gene>
    <name evidence="1" type="ORF">GCM10007901_03170</name>
</gene>
<sequence length="114" mass="12453">MLVLPACELSTMEFLAMRTRLLALSILGVAVALAGCHHGTRPDGSSVDKKGVTDMASFESFIGTHPTAEEFKKMYPGVQLMLPGMISTMEMRYDNSRFFPQMDNGGHIVGGDFH</sequence>
<protein>
    <submittedName>
        <fullName evidence="1">Uncharacterized protein</fullName>
    </submittedName>
</protein>
<evidence type="ECO:0000313" key="2">
    <source>
        <dbReference type="Proteomes" id="UP001156670"/>
    </source>
</evidence>
<organism evidence="1 2">
    <name type="scientific">Dyella acidisoli</name>
    <dbReference type="NCBI Taxonomy" id="1867834"/>
    <lineage>
        <taxon>Bacteria</taxon>
        <taxon>Pseudomonadati</taxon>
        <taxon>Pseudomonadota</taxon>
        <taxon>Gammaproteobacteria</taxon>
        <taxon>Lysobacterales</taxon>
        <taxon>Rhodanobacteraceae</taxon>
        <taxon>Dyella</taxon>
    </lineage>
</organism>
<comment type="caution">
    <text evidence="1">The sequence shown here is derived from an EMBL/GenBank/DDBJ whole genome shotgun (WGS) entry which is preliminary data.</text>
</comment>
<evidence type="ECO:0000313" key="1">
    <source>
        <dbReference type="EMBL" id="GLQ91367.1"/>
    </source>
</evidence>
<name>A0ABQ5XK56_9GAMM</name>
<dbReference type="Proteomes" id="UP001156670">
    <property type="component" value="Unassembled WGS sequence"/>
</dbReference>
<reference evidence="2" key="1">
    <citation type="journal article" date="2019" name="Int. J. Syst. Evol. Microbiol.">
        <title>The Global Catalogue of Microorganisms (GCM) 10K type strain sequencing project: providing services to taxonomists for standard genome sequencing and annotation.</title>
        <authorList>
            <consortium name="The Broad Institute Genomics Platform"/>
            <consortium name="The Broad Institute Genome Sequencing Center for Infectious Disease"/>
            <person name="Wu L."/>
            <person name="Ma J."/>
        </authorList>
    </citation>
    <scope>NUCLEOTIDE SEQUENCE [LARGE SCALE GENOMIC DNA]</scope>
    <source>
        <strain evidence="2">NBRC 111980</strain>
    </source>
</reference>
<proteinExistence type="predicted"/>
<keyword evidence="2" id="KW-1185">Reference proteome</keyword>
<accession>A0ABQ5XK56</accession>
<dbReference type="EMBL" id="BSOB01000004">
    <property type="protein sequence ID" value="GLQ91367.1"/>
    <property type="molecule type" value="Genomic_DNA"/>
</dbReference>